<evidence type="ECO:0000313" key="2">
    <source>
        <dbReference type="Proteomes" id="UP000252187"/>
    </source>
</evidence>
<protein>
    <submittedName>
        <fullName evidence="1">Uncharacterized protein</fullName>
    </submittedName>
</protein>
<dbReference type="EMBL" id="QNTT01000005">
    <property type="protein sequence ID" value="RBA39500.1"/>
    <property type="molecule type" value="Genomic_DNA"/>
</dbReference>
<comment type="caution">
    <text evidence="1">The sequence shown here is derived from an EMBL/GenBank/DDBJ whole genome shotgun (WGS) entry which is preliminary data.</text>
</comment>
<sequence>MALPLEGAAGHRGLPGARGLLLQLRLRLLVRLLLRRLLWLLLLRGLRIGAPGNPSASGPVVAVPPVTVVLVVREPVPVGVGDELGVGAVVSVV</sequence>
<evidence type="ECO:0000313" key="1">
    <source>
        <dbReference type="EMBL" id="RBA39500.1"/>
    </source>
</evidence>
<accession>A0A365PCW4</accession>
<name>A0A365PCW4_9ACTN</name>
<proteinExistence type="predicted"/>
<gene>
    <name evidence="1" type="ORF">DQ226_03445</name>
</gene>
<dbReference type="AlphaFoldDB" id="A0A365PCW4"/>
<dbReference type="Proteomes" id="UP000252187">
    <property type="component" value="Unassembled WGS sequence"/>
</dbReference>
<reference evidence="1 2" key="1">
    <citation type="submission" date="2018-06" db="EMBL/GenBank/DDBJ databases">
        <title>Whole genome sequencing of four bacterial strains from South Shetland trench revealing bio-synthetic gene clusters.</title>
        <authorList>
            <person name="Abdel-Mageed W.M."/>
            <person name="Lehri B."/>
            <person name="Jarmusch S.A."/>
            <person name="Miranda K."/>
            <person name="Goodfellow M."/>
            <person name="Jaspars M."/>
            <person name="Karlyshev A.V."/>
        </authorList>
    </citation>
    <scope>NUCLEOTIDE SEQUENCE [LARGE SCALE GENOMIC DNA]</scope>
    <source>
        <strain evidence="1 2">SST1</strain>
    </source>
</reference>
<organism evidence="1 2">
    <name type="scientific">Dietzia maris</name>
    <dbReference type="NCBI Taxonomy" id="37915"/>
    <lineage>
        <taxon>Bacteria</taxon>
        <taxon>Bacillati</taxon>
        <taxon>Actinomycetota</taxon>
        <taxon>Actinomycetes</taxon>
        <taxon>Mycobacteriales</taxon>
        <taxon>Dietziaceae</taxon>
        <taxon>Dietzia</taxon>
    </lineage>
</organism>